<dbReference type="Pfam" id="PF14927">
    <property type="entry name" value="Neurensin"/>
    <property type="match status" value="1"/>
</dbReference>
<proteinExistence type="predicted"/>
<protein>
    <submittedName>
        <fullName evidence="1">Uncharacterized protein</fullName>
    </submittedName>
</protein>
<reference evidence="1" key="1">
    <citation type="submission" date="2020-11" db="EMBL/GenBank/DDBJ databases">
        <authorList>
            <person name="Tran Van P."/>
        </authorList>
    </citation>
    <scope>NUCLEOTIDE SEQUENCE</scope>
</reference>
<sequence length="188" mass="20926">MDEPLIRPDGFEDDVGASTKKIYGIKNYAHRFYESLSSPSEQFPRTRLACMSYSSKICMWTGLNLLLVGLTLILIGHLVPPREVLVSGQQNSHYAALDKDAANFNHNLGLCKRIGLIMFCCGGSLLIVTLLWPVLCPPTPMDADYWTDDRFVFDPDCRGESFGRSLKGGCIPSTHKIKSVQPCRGGRR</sequence>
<dbReference type="GO" id="GO:0007399">
    <property type="term" value="P:nervous system development"/>
    <property type="evidence" value="ECO:0007669"/>
    <property type="project" value="TreeGrafter"/>
</dbReference>
<evidence type="ECO:0000313" key="1">
    <source>
        <dbReference type="EMBL" id="CAD7228369.1"/>
    </source>
</evidence>
<dbReference type="GO" id="GO:0043005">
    <property type="term" value="C:neuron projection"/>
    <property type="evidence" value="ECO:0007669"/>
    <property type="project" value="TreeGrafter"/>
</dbReference>
<name>A0A7R8WFU2_9CRUS</name>
<dbReference type="GO" id="GO:0043025">
    <property type="term" value="C:neuronal cell body"/>
    <property type="evidence" value="ECO:0007669"/>
    <property type="project" value="TreeGrafter"/>
</dbReference>
<organism evidence="1">
    <name type="scientific">Cyprideis torosa</name>
    <dbReference type="NCBI Taxonomy" id="163714"/>
    <lineage>
        <taxon>Eukaryota</taxon>
        <taxon>Metazoa</taxon>
        <taxon>Ecdysozoa</taxon>
        <taxon>Arthropoda</taxon>
        <taxon>Crustacea</taxon>
        <taxon>Oligostraca</taxon>
        <taxon>Ostracoda</taxon>
        <taxon>Podocopa</taxon>
        <taxon>Podocopida</taxon>
        <taxon>Cytherocopina</taxon>
        <taxon>Cytheroidea</taxon>
        <taxon>Cytherideidae</taxon>
        <taxon>Cyprideis</taxon>
    </lineage>
</organism>
<dbReference type="PANTHER" id="PTHR14796">
    <property type="entry name" value="NEURENSIN 1-RELATED"/>
    <property type="match status" value="1"/>
</dbReference>
<dbReference type="OrthoDB" id="5979667at2759"/>
<dbReference type="AlphaFoldDB" id="A0A7R8WFU2"/>
<dbReference type="GO" id="GO:0030133">
    <property type="term" value="C:transport vesicle"/>
    <property type="evidence" value="ECO:0007669"/>
    <property type="project" value="InterPro"/>
</dbReference>
<dbReference type="PANTHER" id="PTHR14796:SF3">
    <property type="entry name" value="NEURENSIN 1-LIKE-RELATED"/>
    <property type="match status" value="1"/>
</dbReference>
<dbReference type="InterPro" id="IPR024883">
    <property type="entry name" value="Neurensin"/>
</dbReference>
<accession>A0A7R8WFU2</accession>
<gene>
    <name evidence="1" type="ORF">CTOB1V02_LOCUS6253</name>
</gene>
<dbReference type="EMBL" id="OB661507">
    <property type="protein sequence ID" value="CAD7228369.1"/>
    <property type="molecule type" value="Genomic_DNA"/>
</dbReference>